<dbReference type="Pfam" id="PF01797">
    <property type="entry name" value="Y1_Tnp"/>
    <property type="match status" value="1"/>
</dbReference>
<proteinExistence type="predicted"/>
<dbReference type="PANTHER" id="PTHR33360">
    <property type="entry name" value="TRANSPOSASE FOR INSERTION SEQUENCE ELEMENT IS200"/>
    <property type="match status" value="1"/>
</dbReference>
<dbReference type="PANTHER" id="PTHR33360:SF2">
    <property type="entry name" value="TRANSPOSASE FOR INSERTION SEQUENCE ELEMENT IS200"/>
    <property type="match status" value="1"/>
</dbReference>
<dbReference type="GO" id="GO:0004803">
    <property type="term" value="F:transposase activity"/>
    <property type="evidence" value="ECO:0007669"/>
    <property type="project" value="InterPro"/>
</dbReference>
<dbReference type="AlphaFoldDB" id="A0A0G1JES3"/>
<evidence type="ECO:0000313" key="3">
    <source>
        <dbReference type="Proteomes" id="UP000034154"/>
    </source>
</evidence>
<dbReference type="GO" id="GO:0003677">
    <property type="term" value="F:DNA binding"/>
    <property type="evidence" value="ECO:0007669"/>
    <property type="project" value="InterPro"/>
</dbReference>
<organism evidence="2 3">
    <name type="scientific">Candidatus Uhrbacteria bacterium GW2011_GWF2_44_350</name>
    <dbReference type="NCBI Taxonomy" id="1619000"/>
    <lineage>
        <taxon>Bacteria</taxon>
        <taxon>Candidatus Uhriibacteriota</taxon>
    </lineage>
</organism>
<name>A0A0G1JES3_9BACT</name>
<dbReference type="SUPFAM" id="SSF143422">
    <property type="entry name" value="Transposase IS200-like"/>
    <property type="match status" value="1"/>
</dbReference>
<dbReference type="GO" id="GO:0006313">
    <property type="term" value="P:DNA transposition"/>
    <property type="evidence" value="ECO:0007669"/>
    <property type="project" value="InterPro"/>
</dbReference>
<sequence>MDQNPLNQYRKLFHTVYDCRYHVVFVPKYRFRILEGEIASCIQEKFRQICEWKEVNLIEGKVRTDHVHLYLSVPPKYSISDVLKWLKGDSSVQVFRRFPEIKKRYWGQHFWARGYFVSTVGITDEIIRAYIKHQEQQELLEEELDKQQRLWK</sequence>
<feature type="domain" description="Transposase IS200-like" evidence="1">
    <location>
        <begin position="16"/>
        <end position="134"/>
    </location>
</feature>
<evidence type="ECO:0000313" key="2">
    <source>
        <dbReference type="EMBL" id="KKT70101.1"/>
    </source>
</evidence>
<dbReference type="EMBL" id="LCJB01000036">
    <property type="protein sequence ID" value="KKT70101.1"/>
    <property type="molecule type" value="Genomic_DNA"/>
</dbReference>
<dbReference type="NCBIfam" id="NF033573">
    <property type="entry name" value="transpos_IS200"/>
    <property type="match status" value="1"/>
</dbReference>
<comment type="caution">
    <text evidence="2">The sequence shown here is derived from an EMBL/GenBank/DDBJ whole genome shotgun (WGS) entry which is preliminary data.</text>
</comment>
<dbReference type="Proteomes" id="UP000034154">
    <property type="component" value="Unassembled WGS sequence"/>
</dbReference>
<gene>
    <name evidence="2" type="ORF">UW63_C0036G0007</name>
</gene>
<protein>
    <recommendedName>
        <fullName evidence="1">Transposase IS200-like domain-containing protein</fullName>
    </recommendedName>
</protein>
<dbReference type="InterPro" id="IPR036515">
    <property type="entry name" value="Transposase_17_sf"/>
</dbReference>
<accession>A0A0G1JES3</accession>
<dbReference type="SMART" id="SM01321">
    <property type="entry name" value="Y1_Tnp"/>
    <property type="match status" value="1"/>
</dbReference>
<reference evidence="2 3" key="1">
    <citation type="journal article" date="2015" name="Nature">
        <title>rRNA introns, odd ribosomes, and small enigmatic genomes across a large radiation of phyla.</title>
        <authorList>
            <person name="Brown C.T."/>
            <person name="Hug L.A."/>
            <person name="Thomas B.C."/>
            <person name="Sharon I."/>
            <person name="Castelle C.J."/>
            <person name="Singh A."/>
            <person name="Wilkins M.J."/>
            <person name="Williams K.H."/>
            <person name="Banfield J.F."/>
        </authorList>
    </citation>
    <scope>NUCLEOTIDE SEQUENCE [LARGE SCALE GENOMIC DNA]</scope>
</reference>
<evidence type="ECO:0000259" key="1">
    <source>
        <dbReference type="SMART" id="SM01321"/>
    </source>
</evidence>
<dbReference type="Gene3D" id="3.30.70.1290">
    <property type="entry name" value="Transposase IS200-like"/>
    <property type="match status" value="1"/>
</dbReference>
<dbReference type="InterPro" id="IPR002686">
    <property type="entry name" value="Transposase_17"/>
</dbReference>